<dbReference type="EMBL" id="JBHSIM010000052">
    <property type="protein sequence ID" value="MFC4836050.1"/>
    <property type="molecule type" value="Genomic_DNA"/>
</dbReference>
<keyword evidence="3" id="KW-0804">Transcription</keyword>
<accession>A0ABV9RQN4</accession>
<keyword evidence="1" id="KW-0805">Transcription regulation</keyword>
<dbReference type="RefSeq" id="WP_274190058.1">
    <property type="nucleotide sequence ID" value="NZ_BAABHN010000052.1"/>
</dbReference>
<reference evidence="6" key="1">
    <citation type="journal article" date="2019" name="Int. J. Syst. Evol. Microbiol.">
        <title>The Global Catalogue of Microorganisms (GCM) 10K type strain sequencing project: providing services to taxonomists for standard genome sequencing and annotation.</title>
        <authorList>
            <consortium name="The Broad Institute Genomics Platform"/>
            <consortium name="The Broad Institute Genome Sequencing Center for Infectious Disease"/>
            <person name="Wu L."/>
            <person name="Ma J."/>
        </authorList>
    </citation>
    <scope>NUCLEOTIDE SEQUENCE [LARGE SCALE GENOMIC DNA]</scope>
    <source>
        <strain evidence="6">CCUG 50347</strain>
    </source>
</reference>
<dbReference type="InterPro" id="IPR000524">
    <property type="entry name" value="Tscrpt_reg_HTH_GntR"/>
</dbReference>
<comment type="caution">
    <text evidence="5">The sequence shown here is derived from an EMBL/GenBank/DDBJ whole genome shotgun (WGS) entry which is preliminary data.</text>
</comment>
<dbReference type="SUPFAM" id="SSF48008">
    <property type="entry name" value="GntR ligand-binding domain-like"/>
    <property type="match status" value="1"/>
</dbReference>
<organism evidence="5 6">
    <name type="scientific">Actinomycetospora chibensis</name>
    <dbReference type="NCBI Taxonomy" id="663606"/>
    <lineage>
        <taxon>Bacteria</taxon>
        <taxon>Bacillati</taxon>
        <taxon>Actinomycetota</taxon>
        <taxon>Actinomycetes</taxon>
        <taxon>Pseudonocardiales</taxon>
        <taxon>Pseudonocardiaceae</taxon>
        <taxon>Actinomycetospora</taxon>
    </lineage>
</organism>
<dbReference type="Gene3D" id="1.10.10.10">
    <property type="entry name" value="Winged helix-like DNA-binding domain superfamily/Winged helix DNA-binding domain"/>
    <property type="match status" value="1"/>
</dbReference>
<feature type="domain" description="HTH gntR-type" evidence="4">
    <location>
        <begin position="7"/>
        <end position="74"/>
    </location>
</feature>
<evidence type="ECO:0000256" key="3">
    <source>
        <dbReference type="ARBA" id="ARBA00023163"/>
    </source>
</evidence>
<sequence>MTATGGMSAKERAYRDTKARILDGSLPGGDLITEGQVADALAMSRTPVREAFLRLEAEGLLRLFPKRGALVVAVSPSEVEAVLEARELVEGHALTKLCASPEADRSVVAHSLNEVLDIQRAALAAEDEPAFAEADRRFHITLVESARNMILLELYASLRDRQLRMNLGSLDRGPHRPNEILAQHEAIVDALGRGVAGEAVLRLREHLDATRGAVVGRTAGAGGASALGR</sequence>
<proteinExistence type="predicted"/>
<dbReference type="InterPro" id="IPR008920">
    <property type="entry name" value="TF_FadR/GntR_C"/>
</dbReference>
<name>A0ABV9RQN4_9PSEU</name>
<keyword evidence="6" id="KW-1185">Reference proteome</keyword>
<evidence type="ECO:0000256" key="1">
    <source>
        <dbReference type="ARBA" id="ARBA00023015"/>
    </source>
</evidence>
<dbReference type="Proteomes" id="UP001595909">
    <property type="component" value="Unassembled WGS sequence"/>
</dbReference>
<dbReference type="PANTHER" id="PTHR43537">
    <property type="entry name" value="TRANSCRIPTIONAL REGULATOR, GNTR FAMILY"/>
    <property type="match status" value="1"/>
</dbReference>
<dbReference type="InterPro" id="IPR036388">
    <property type="entry name" value="WH-like_DNA-bd_sf"/>
</dbReference>
<dbReference type="InterPro" id="IPR036390">
    <property type="entry name" value="WH_DNA-bd_sf"/>
</dbReference>
<dbReference type="Pfam" id="PF07729">
    <property type="entry name" value="FCD"/>
    <property type="match status" value="1"/>
</dbReference>
<dbReference type="PANTHER" id="PTHR43537:SF24">
    <property type="entry name" value="GLUCONATE OPERON TRANSCRIPTIONAL REPRESSOR"/>
    <property type="match status" value="1"/>
</dbReference>
<dbReference type="PRINTS" id="PR00035">
    <property type="entry name" value="HTHGNTR"/>
</dbReference>
<evidence type="ECO:0000313" key="6">
    <source>
        <dbReference type="Proteomes" id="UP001595909"/>
    </source>
</evidence>
<keyword evidence="2" id="KW-0238">DNA-binding</keyword>
<evidence type="ECO:0000313" key="5">
    <source>
        <dbReference type="EMBL" id="MFC4836050.1"/>
    </source>
</evidence>
<dbReference type="Gene3D" id="1.20.120.530">
    <property type="entry name" value="GntR ligand-binding domain-like"/>
    <property type="match status" value="1"/>
</dbReference>
<dbReference type="SMART" id="SM00895">
    <property type="entry name" value="FCD"/>
    <property type="match status" value="1"/>
</dbReference>
<dbReference type="PROSITE" id="PS50949">
    <property type="entry name" value="HTH_GNTR"/>
    <property type="match status" value="1"/>
</dbReference>
<dbReference type="Pfam" id="PF00392">
    <property type="entry name" value="GntR"/>
    <property type="match status" value="1"/>
</dbReference>
<gene>
    <name evidence="5" type="ORF">ACFPEL_26830</name>
</gene>
<dbReference type="SUPFAM" id="SSF46785">
    <property type="entry name" value="Winged helix' DNA-binding domain"/>
    <property type="match status" value="1"/>
</dbReference>
<dbReference type="SMART" id="SM00345">
    <property type="entry name" value="HTH_GNTR"/>
    <property type="match status" value="1"/>
</dbReference>
<protein>
    <submittedName>
        <fullName evidence="5">GntR family transcriptional regulator</fullName>
    </submittedName>
</protein>
<evidence type="ECO:0000256" key="2">
    <source>
        <dbReference type="ARBA" id="ARBA00023125"/>
    </source>
</evidence>
<dbReference type="InterPro" id="IPR011711">
    <property type="entry name" value="GntR_C"/>
</dbReference>
<evidence type="ECO:0000259" key="4">
    <source>
        <dbReference type="PROSITE" id="PS50949"/>
    </source>
</evidence>